<evidence type="ECO:0000313" key="2">
    <source>
        <dbReference type="Proteomes" id="UP000257143"/>
    </source>
</evidence>
<dbReference type="GO" id="GO:0005829">
    <property type="term" value="C:cytosol"/>
    <property type="evidence" value="ECO:0007669"/>
    <property type="project" value="TreeGrafter"/>
</dbReference>
<dbReference type="Gene3D" id="3.30.1240.10">
    <property type="match status" value="1"/>
</dbReference>
<dbReference type="OrthoDB" id="1650327at2"/>
<dbReference type="Pfam" id="PF08282">
    <property type="entry name" value="Hydrolase_3"/>
    <property type="match status" value="1"/>
</dbReference>
<gene>
    <name evidence="1" type="ORF">CWR48_15935</name>
</gene>
<dbReference type="InterPro" id="IPR023214">
    <property type="entry name" value="HAD_sf"/>
</dbReference>
<dbReference type="SUPFAM" id="SSF56784">
    <property type="entry name" value="HAD-like"/>
    <property type="match status" value="1"/>
</dbReference>
<dbReference type="Proteomes" id="UP000257143">
    <property type="component" value="Unassembled WGS sequence"/>
</dbReference>
<dbReference type="Gene3D" id="3.40.50.1000">
    <property type="entry name" value="HAD superfamily/HAD-like"/>
    <property type="match status" value="1"/>
</dbReference>
<keyword evidence="2" id="KW-1185">Reference proteome</keyword>
<reference evidence="2" key="1">
    <citation type="submission" date="2017-11" db="EMBL/GenBank/DDBJ databases">
        <authorList>
            <person name="Zhu W."/>
        </authorList>
    </citation>
    <scope>NUCLEOTIDE SEQUENCE [LARGE SCALE GENOMIC DNA]</scope>
    <source>
        <strain evidence="2">CAU 1183</strain>
    </source>
</reference>
<organism evidence="1 2">
    <name type="scientific">Oceanobacillus arenosus</name>
    <dbReference type="NCBI Taxonomy" id="1229153"/>
    <lineage>
        <taxon>Bacteria</taxon>
        <taxon>Bacillati</taxon>
        <taxon>Bacillota</taxon>
        <taxon>Bacilli</taxon>
        <taxon>Bacillales</taxon>
        <taxon>Bacillaceae</taxon>
        <taxon>Oceanobacillus</taxon>
    </lineage>
</organism>
<dbReference type="PANTHER" id="PTHR10000">
    <property type="entry name" value="PHOSPHOSERINE PHOSPHATASE"/>
    <property type="match status" value="1"/>
</dbReference>
<sequence>MQFVFDLDGTICFKGQSISNDILKALAALTMNGDEVIFASARPIRDMLPVIRKDFHSYTMIGGNGSLISKNGKIVYSKSFSDEELLGIRDLIDSFDVKYLIDGEWDYAYTGPADHPILQNLDPAKLARNLKLESLTSIVKILLLELSNNERLEKELANLALTIHKHGDENVFDISPNGVDKWSALQELGVQRGNYIAFGNDANDRTMFEHALHSIMIGYHEQLAPLAKETIRYNNHVEQAIVEKILELTNIFKLIKS</sequence>
<dbReference type="GO" id="GO:0000287">
    <property type="term" value="F:magnesium ion binding"/>
    <property type="evidence" value="ECO:0007669"/>
    <property type="project" value="TreeGrafter"/>
</dbReference>
<dbReference type="PANTHER" id="PTHR10000:SF53">
    <property type="entry name" value="5-AMINO-6-(5-PHOSPHO-D-RIBITYLAMINO)URACIL PHOSPHATASE YBJI-RELATED"/>
    <property type="match status" value="1"/>
</dbReference>
<accession>A0A3D8PKG3</accession>
<evidence type="ECO:0000313" key="1">
    <source>
        <dbReference type="EMBL" id="RDW16534.1"/>
    </source>
</evidence>
<dbReference type="EMBL" id="PIOC01000024">
    <property type="protein sequence ID" value="RDW16534.1"/>
    <property type="molecule type" value="Genomic_DNA"/>
</dbReference>
<dbReference type="GO" id="GO:0016791">
    <property type="term" value="F:phosphatase activity"/>
    <property type="evidence" value="ECO:0007669"/>
    <property type="project" value="UniProtKB-ARBA"/>
</dbReference>
<name>A0A3D8PKG3_9BACI</name>
<protein>
    <submittedName>
        <fullName evidence="1">HAD family hydrolase</fullName>
    </submittedName>
</protein>
<dbReference type="InterPro" id="IPR006379">
    <property type="entry name" value="HAD-SF_hydro_IIB"/>
</dbReference>
<keyword evidence="1" id="KW-0378">Hydrolase</keyword>
<comment type="caution">
    <text evidence="1">The sequence shown here is derived from an EMBL/GenBank/DDBJ whole genome shotgun (WGS) entry which is preliminary data.</text>
</comment>
<proteinExistence type="predicted"/>
<dbReference type="NCBIfam" id="TIGR01484">
    <property type="entry name" value="HAD-SF-IIB"/>
    <property type="match status" value="1"/>
</dbReference>
<dbReference type="AlphaFoldDB" id="A0A3D8PKG3"/>
<dbReference type="InterPro" id="IPR036412">
    <property type="entry name" value="HAD-like_sf"/>
</dbReference>
<dbReference type="RefSeq" id="WP_115774332.1">
    <property type="nucleotide sequence ID" value="NZ_PIOC01000024.1"/>
</dbReference>